<evidence type="ECO:0000256" key="1">
    <source>
        <dbReference type="SAM" id="MobiDB-lite"/>
    </source>
</evidence>
<comment type="caution">
    <text evidence="2">The sequence shown here is derived from an EMBL/GenBank/DDBJ whole genome shotgun (WGS) entry which is preliminary data.</text>
</comment>
<dbReference type="Proteomes" id="UP000022910">
    <property type="component" value="Unassembled WGS sequence"/>
</dbReference>
<reference evidence="2 3" key="1">
    <citation type="submission" date="2014-02" db="EMBL/GenBank/DDBJ databases">
        <title>Single nucleus genome sequencing reveals high similarity among nuclei of an endomycorrhizal fungus.</title>
        <authorList>
            <person name="Lin K."/>
            <person name="Geurts R."/>
            <person name="Zhang Z."/>
            <person name="Limpens E."/>
            <person name="Saunders D.G."/>
            <person name="Mu D."/>
            <person name="Pang E."/>
            <person name="Cao H."/>
            <person name="Cha H."/>
            <person name="Lin T."/>
            <person name="Zhou Q."/>
            <person name="Shang Y."/>
            <person name="Li Y."/>
            <person name="Ivanov S."/>
            <person name="Sharma T."/>
            <person name="Velzen R.V."/>
            <person name="Ruijter N.D."/>
            <person name="Aanen D.K."/>
            <person name="Win J."/>
            <person name="Kamoun S."/>
            <person name="Bisseling T."/>
            <person name="Huang S."/>
        </authorList>
    </citation>
    <scope>NUCLEOTIDE SEQUENCE [LARGE SCALE GENOMIC DNA]</scope>
    <source>
        <strain evidence="3">DAOM197198w</strain>
    </source>
</reference>
<dbReference type="SMR" id="A0A015JTJ5"/>
<name>A0A015JTJ5_RHIIW</name>
<feature type="region of interest" description="Disordered" evidence="1">
    <location>
        <begin position="423"/>
        <end position="450"/>
    </location>
</feature>
<dbReference type="AlphaFoldDB" id="A0A015JTJ5"/>
<protein>
    <submittedName>
        <fullName evidence="2">Uncharacterized protein</fullName>
    </submittedName>
</protein>
<evidence type="ECO:0000313" key="3">
    <source>
        <dbReference type="Proteomes" id="UP000022910"/>
    </source>
</evidence>
<proteinExistence type="predicted"/>
<feature type="compositionally biased region" description="Low complexity" evidence="1">
    <location>
        <begin position="103"/>
        <end position="119"/>
    </location>
</feature>
<dbReference type="HOGENOM" id="CLU_567590_0_0_1"/>
<evidence type="ECO:0000313" key="2">
    <source>
        <dbReference type="EMBL" id="EXX50446.1"/>
    </source>
</evidence>
<organism evidence="2 3">
    <name type="scientific">Rhizophagus irregularis (strain DAOM 197198w)</name>
    <name type="common">Glomus intraradices</name>
    <dbReference type="NCBI Taxonomy" id="1432141"/>
    <lineage>
        <taxon>Eukaryota</taxon>
        <taxon>Fungi</taxon>
        <taxon>Fungi incertae sedis</taxon>
        <taxon>Mucoromycota</taxon>
        <taxon>Glomeromycotina</taxon>
        <taxon>Glomeromycetes</taxon>
        <taxon>Glomerales</taxon>
        <taxon>Glomeraceae</taxon>
        <taxon>Rhizophagus</taxon>
    </lineage>
</organism>
<sequence length="519" mass="59128">MVKEKKKKYKIGTCFGCQKCLYCGINLEKDICKCKKTVKPTRTNRTVQVKTAYPRMFNPTSSNHKQFNFIKSKNECFQYGYDFKKNIQLSFCSTCNSSYQRLSSKNSNSSNKSNLTEGTENTEEKETGGTKGTDIAKIIDLEATSSEISTTIIQSESKYNNSETENESDAELELEVNYKLVIKQADGTVLPAKNYSVTISELDEFLFAIQNNITALLKDKEINANDYNVSFKSEKAQGAGTLLVDVCDFENFKSEYIKLAAAKKVVLILITMKKKEKLVKRKKKESNSDNEEAICDESIPKTNNNNKVPKISDISILDQRIAKNVTELQKETWCPMHNRHCLKDREPYTEISNMMFSTWATEMLNGLATVKEPPTHPSFAYTHPPKNRSQSIIPQFSNNIQDSINPFFSNILQALVTPHFFQPPQSQQSFQQPPLQPSFQQTSSHPSSQQTIPSMAEFLHQIDEIEKTEDYYFKFLEGFEKQRIKVKHLNKLNDAQFEACGVIAIGDVETIREAAQNYK</sequence>
<feature type="region of interest" description="Disordered" evidence="1">
    <location>
        <begin position="101"/>
        <end position="133"/>
    </location>
</feature>
<dbReference type="EMBL" id="JEMT01029955">
    <property type="protein sequence ID" value="EXX50446.1"/>
    <property type="molecule type" value="Genomic_DNA"/>
</dbReference>
<dbReference type="OrthoDB" id="2388546at2759"/>
<accession>A0A015JTJ5</accession>
<dbReference type="STRING" id="1432141.A0A015JTJ5"/>
<gene>
    <name evidence="2" type="ORF">RirG_270740</name>
</gene>
<keyword evidence="3" id="KW-1185">Reference proteome</keyword>